<organism evidence="2 3">
    <name type="scientific">Actinoalloteichus hoggarensis</name>
    <dbReference type="NCBI Taxonomy" id="1470176"/>
    <lineage>
        <taxon>Bacteria</taxon>
        <taxon>Bacillati</taxon>
        <taxon>Actinomycetota</taxon>
        <taxon>Actinomycetes</taxon>
        <taxon>Pseudonocardiales</taxon>
        <taxon>Pseudonocardiaceae</taxon>
        <taxon>Actinoalloteichus</taxon>
    </lineage>
</organism>
<keyword evidence="3" id="KW-1185">Reference proteome</keyword>
<accession>A0A221W451</accession>
<reference evidence="2 3" key="1">
    <citation type="submission" date="2017-07" db="EMBL/GenBank/DDBJ databases">
        <title>Complete genome sequence of Actinoalloteichus hoggarensis DSM 45943, type strain of Actinoalloteichus hoggarensis.</title>
        <authorList>
            <person name="Ruckert C."/>
            <person name="Nouioui I."/>
            <person name="Willmese J."/>
            <person name="van Wezel G."/>
            <person name="Klenk H.-P."/>
            <person name="Kalinowski J."/>
            <person name="Zotchev S.B."/>
        </authorList>
    </citation>
    <scope>NUCLEOTIDE SEQUENCE [LARGE SCALE GENOMIC DNA]</scope>
    <source>
        <strain evidence="2 3">DSM 45943</strain>
    </source>
</reference>
<gene>
    <name evidence="2" type="ORF">AHOG_14105</name>
</gene>
<sequence>MQIRQHCLAFCETLEFHASEDAHVLPAIGEHQPHLRAALDRLRAEHRTVARTKEEIGTADAGRLRREPARMSREPIAHLDHEEETVLPARAEIPLPAR</sequence>
<evidence type="ECO:0008006" key="4">
    <source>
        <dbReference type="Google" id="ProtNLM"/>
    </source>
</evidence>
<dbReference type="KEGG" id="ahg:AHOG_14105"/>
<name>A0A221W451_9PSEU</name>
<evidence type="ECO:0000313" key="3">
    <source>
        <dbReference type="Proteomes" id="UP000204221"/>
    </source>
</evidence>
<dbReference type="Proteomes" id="UP000204221">
    <property type="component" value="Chromosome"/>
</dbReference>
<dbReference type="AlphaFoldDB" id="A0A221W451"/>
<feature type="region of interest" description="Disordered" evidence="1">
    <location>
        <begin position="53"/>
        <end position="79"/>
    </location>
</feature>
<evidence type="ECO:0000313" key="2">
    <source>
        <dbReference type="EMBL" id="ASO20463.1"/>
    </source>
</evidence>
<evidence type="ECO:0000256" key="1">
    <source>
        <dbReference type="SAM" id="MobiDB-lite"/>
    </source>
</evidence>
<dbReference type="EMBL" id="CP022521">
    <property type="protein sequence ID" value="ASO20463.1"/>
    <property type="molecule type" value="Genomic_DNA"/>
</dbReference>
<protein>
    <recommendedName>
        <fullName evidence="4">Hemerythrin-like domain-containing protein</fullName>
    </recommendedName>
</protein>
<dbReference type="Gene3D" id="1.20.120.520">
    <property type="entry name" value="nmb1532 protein domain like"/>
    <property type="match status" value="1"/>
</dbReference>
<proteinExistence type="predicted"/>